<dbReference type="SUPFAM" id="SSF160574">
    <property type="entry name" value="BT0923-like"/>
    <property type="match status" value="1"/>
</dbReference>
<evidence type="ECO:0000313" key="2">
    <source>
        <dbReference type="EMBL" id="KIC93115.1"/>
    </source>
</evidence>
<name>A0A0C1IG33_9BACT</name>
<comment type="caution">
    <text evidence="2">The sequence shown here is derived from an EMBL/GenBank/DDBJ whole genome shotgun (WGS) entry which is preliminary data.</text>
</comment>
<keyword evidence="1" id="KW-0732">Signal</keyword>
<dbReference type="OrthoDB" id="663611at2"/>
<dbReference type="AlphaFoldDB" id="A0A0C1IG33"/>
<organism evidence="2 3">
    <name type="scientific">Flavihumibacter solisilvae</name>
    <dbReference type="NCBI Taxonomy" id="1349421"/>
    <lineage>
        <taxon>Bacteria</taxon>
        <taxon>Pseudomonadati</taxon>
        <taxon>Bacteroidota</taxon>
        <taxon>Chitinophagia</taxon>
        <taxon>Chitinophagales</taxon>
        <taxon>Chitinophagaceae</taxon>
        <taxon>Flavihumibacter</taxon>
    </lineage>
</organism>
<evidence type="ECO:0008006" key="4">
    <source>
        <dbReference type="Google" id="ProtNLM"/>
    </source>
</evidence>
<dbReference type="Gene3D" id="3.10.450.360">
    <property type="match status" value="1"/>
</dbReference>
<evidence type="ECO:0000256" key="1">
    <source>
        <dbReference type="SAM" id="SignalP"/>
    </source>
</evidence>
<dbReference type="Proteomes" id="UP000031408">
    <property type="component" value="Unassembled WGS sequence"/>
</dbReference>
<dbReference type="RefSeq" id="WP_039142706.1">
    <property type="nucleotide sequence ID" value="NZ_JSVC01000022.1"/>
</dbReference>
<feature type="chain" id="PRO_5002133483" description="Beta-lactamase-inhibitor-like PepSY-like domain-containing protein" evidence="1">
    <location>
        <begin position="22"/>
        <end position="169"/>
    </location>
</feature>
<feature type="signal peptide" evidence="1">
    <location>
        <begin position="1"/>
        <end position="21"/>
    </location>
</feature>
<dbReference type="STRING" id="1349421.OI18_18990"/>
<protein>
    <recommendedName>
        <fullName evidence="4">Beta-lactamase-inhibitor-like PepSY-like domain-containing protein</fullName>
    </recommendedName>
</protein>
<gene>
    <name evidence="2" type="ORF">OI18_18990</name>
</gene>
<reference evidence="2 3" key="1">
    <citation type="submission" date="2014-11" db="EMBL/GenBank/DDBJ databases">
        <title>Genome sequence of Flavihumibacter solisilvae 3-3.</title>
        <authorList>
            <person name="Zhou G."/>
            <person name="Li M."/>
            <person name="Wang G."/>
        </authorList>
    </citation>
    <scope>NUCLEOTIDE SEQUENCE [LARGE SCALE GENOMIC DNA]</scope>
    <source>
        <strain evidence="2 3">3-3</strain>
    </source>
</reference>
<dbReference type="EMBL" id="JSVC01000022">
    <property type="protein sequence ID" value="KIC93115.1"/>
    <property type="molecule type" value="Genomic_DNA"/>
</dbReference>
<accession>A0A0C1IG33</accession>
<keyword evidence="3" id="KW-1185">Reference proteome</keyword>
<sequence>MKKSFFILVLAVLAYGSKAVAQGGSGDFDGSVAKLDATGKKVAAPKVSSSRVYKDFSKRFHAAEDVVWYETPKGFIASFSADGIKTHAEYDKRGQWITNILSYPESKLDREIRRMVLSNYIDYNITWVNEVQLNDRSIYLVQVFDGQNTLHLKISEGEMETIARYHAKP</sequence>
<proteinExistence type="predicted"/>
<evidence type="ECO:0000313" key="3">
    <source>
        <dbReference type="Proteomes" id="UP000031408"/>
    </source>
</evidence>